<keyword evidence="2" id="KW-1185">Reference proteome</keyword>
<comment type="caution">
    <text evidence="1">The sequence shown here is derived from an EMBL/GenBank/DDBJ whole genome shotgun (WGS) entry which is preliminary data.</text>
</comment>
<evidence type="ECO:0000313" key="1">
    <source>
        <dbReference type="EMBL" id="KAF7191420.1"/>
    </source>
</evidence>
<gene>
    <name evidence="1" type="ORF">HII31_07443</name>
</gene>
<dbReference type="OrthoDB" id="5413827at2759"/>
<protein>
    <submittedName>
        <fullName evidence="1">Uncharacterized protein</fullName>
    </submittedName>
</protein>
<dbReference type="PANTHER" id="PTHR38790">
    <property type="entry name" value="2EXR DOMAIN-CONTAINING PROTEIN-RELATED"/>
    <property type="match status" value="1"/>
</dbReference>
<dbReference type="EMBL" id="JABCIY010000158">
    <property type="protein sequence ID" value="KAF7191420.1"/>
    <property type="molecule type" value="Genomic_DNA"/>
</dbReference>
<sequence length="408" mass="47373">MPGVQIIDLTDDASDSETIVPLCHTDHASRLREENRRTHRDFWASIENGPRQHGPKRMRNIAIPMLGDNCPFLELPAEVRNRIYEHALGGHNLHMFSWNMSQKERDRDPWWQTGTFFKPLMQYDWRQHREVLVHEQHWLQYALCQCPDSDEETYHMSTDIPGEKDGQTKLEMKPVQFALQAYADRHRNCFELDILKFRTVGMRKLRTTPRLAMGLLRTCKQVYDEAALVPYYDNTFTFARGADLDFFVNFVLSEKQCAALQSIHFVTIHKDMRSKARCPPTILRHHFSDQSIPLNVQPKTVDLLAGLKSLLITLDIDGEAGRYVSWGSTGPRFTSSPGLKVQVIVRRQEYYFPDDVERARARAEELEYALVRSLKDVPTLQEARKQLEYAQMQSAHLEYEKIAATTGH</sequence>
<reference evidence="1" key="1">
    <citation type="submission" date="2020-04" db="EMBL/GenBank/DDBJ databases">
        <title>Draft genome resource of the tomato pathogen Pseudocercospora fuligena.</title>
        <authorList>
            <person name="Zaccaron A."/>
        </authorList>
    </citation>
    <scope>NUCLEOTIDE SEQUENCE</scope>
    <source>
        <strain evidence="1">PF001</strain>
    </source>
</reference>
<dbReference type="AlphaFoldDB" id="A0A8H6VLS9"/>
<name>A0A8H6VLS9_9PEZI</name>
<evidence type="ECO:0000313" key="2">
    <source>
        <dbReference type="Proteomes" id="UP000660729"/>
    </source>
</evidence>
<accession>A0A8H6VLS9</accession>
<dbReference type="Proteomes" id="UP000660729">
    <property type="component" value="Unassembled WGS sequence"/>
</dbReference>
<proteinExistence type="predicted"/>
<organism evidence="1 2">
    <name type="scientific">Pseudocercospora fuligena</name>
    <dbReference type="NCBI Taxonomy" id="685502"/>
    <lineage>
        <taxon>Eukaryota</taxon>
        <taxon>Fungi</taxon>
        <taxon>Dikarya</taxon>
        <taxon>Ascomycota</taxon>
        <taxon>Pezizomycotina</taxon>
        <taxon>Dothideomycetes</taxon>
        <taxon>Dothideomycetidae</taxon>
        <taxon>Mycosphaerellales</taxon>
        <taxon>Mycosphaerellaceae</taxon>
        <taxon>Pseudocercospora</taxon>
    </lineage>
</organism>
<dbReference type="PANTHER" id="PTHR38790:SF4">
    <property type="entry name" value="2EXR DOMAIN-CONTAINING PROTEIN"/>
    <property type="match status" value="1"/>
</dbReference>